<proteinExistence type="predicted"/>
<protein>
    <submittedName>
        <fullName evidence="1">Uncharacterized protein</fullName>
    </submittedName>
</protein>
<dbReference type="AlphaFoldDB" id="A0A382MU51"/>
<gene>
    <name evidence="1" type="ORF">METZ01_LOCUS304934</name>
</gene>
<feature type="non-terminal residue" evidence="1">
    <location>
        <position position="30"/>
    </location>
</feature>
<name>A0A382MU51_9ZZZZ</name>
<dbReference type="EMBL" id="UINC01095747">
    <property type="protein sequence ID" value="SVC52080.1"/>
    <property type="molecule type" value="Genomic_DNA"/>
</dbReference>
<sequence length="30" mass="3434">MLVRYVIIEVTYDTSHPFPTAQEIVGRQLG</sequence>
<reference evidence="1" key="1">
    <citation type="submission" date="2018-05" db="EMBL/GenBank/DDBJ databases">
        <authorList>
            <person name="Lanie J.A."/>
            <person name="Ng W.-L."/>
            <person name="Kazmierczak K.M."/>
            <person name="Andrzejewski T.M."/>
            <person name="Davidsen T.M."/>
            <person name="Wayne K.J."/>
            <person name="Tettelin H."/>
            <person name="Glass J.I."/>
            <person name="Rusch D."/>
            <person name="Podicherti R."/>
            <person name="Tsui H.-C.T."/>
            <person name="Winkler M.E."/>
        </authorList>
    </citation>
    <scope>NUCLEOTIDE SEQUENCE</scope>
</reference>
<accession>A0A382MU51</accession>
<organism evidence="1">
    <name type="scientific">marine metagenome</name>
    <dbReference type="NCBI Taxonomy" id="408172"/>
    <lineage>
        <taxon>unclassified sequences</taxon>
        <taxon>metagenomes</taxon>
        <taxon>ecological metagenomes</taxon>
    </lineage>
</organism>
<evidence type="ECO:0000313" key="1">
    <source>
        <dbReference type="EMBL" id="SVC52080.1"/>
    </source>
</evidence>